<dbReference type="EC" id="2.7.13.3" evidence="2"/>
<dbReference type="InterPro" id="IPR036890">
    <property type="entry name" value="HATPase_C_sf"/>
</dbReference>
<dbReference type="Gene3D" id="1.20.5.1930">
    <property type="match status" value="1"/>
</dbReference>
<feature type="domain" description="Signal transduction histidine kinase subgroup 3 dimerisation and phosphoacceptor" evidence="11">
    <location>
        <begin position="159"/>
        <end position="224"/>
    </location>
</feature>
<evidence type="ECO:0000259" key="11">
    <source>
        <dbReference type="Pfam" id="PF07730"/>
    </source>
</evidence>
<dbReference type="EMBL" id="BOMG01000109">
    <property type="protein sequence ID" value="GID60505.1"/>
    <property type="molecule type" value="Genomic_DNA"/>
</dbReference>
<dbReference type="PANTHER" id="PTHR24421">
    <property type="entry name" value="NITRATE/NITRITE SENSOR PROTEIN NARX-RELATED"/>
    <property type="match status" value="1"/>
</dbReference>
<evidence type="ECO:0000256" key="6">
    <source>
        <dbReference type="ARBA" id="ARBA00022777"/>
    </source>
</evidence>
<proteinExistence type="predicted"/>
<keyword evidence="7" id="KW-0067">ATP-binding</keyword>
<name>A0ABQ3XPR3_9ACTN</name>
<keyword evidence="8" id="KW-0902">Two-component regulatory system</keyword>
<keyword evidence="3" id="KW-0597">Phosphoprotein</keyword>
<dbReference type="RefSeq" id="WP_239145941.1">
    <property type="nucleotide sequence ID" value="NZ_BAAAQE010000112.1"/>
</dbReference>
<evidence type="ECO:0000256" key="2">
    <source>
        <dbReference type="ARBA" id="ARBA00012438"/>
    </source>
</evidence>
<gene>
    <name evidence="13" type="ORF">Aco03nite_089090</name>
</gene>
<keyword evidence="4" id="KW-0808">Transferase</keyword>
<dbReference type="InterPro" id="IPR050482">
    <property type="entry name" value="Sensor_HK_TwoCompSys"/>
</dbReference>
<feature type="transmembrane region" description="Helical" evidence="9">
    <location>
        <begin position="50"/>
        <end position="70"/>
    </location>
</feature>
<keyword evidence="14" id="KW-1185">Reference proteome</keyword>
<dbReference type="Gene3D" id="3.30.565.10">
    <property type="entry name" value="Histidine kinase-like ATPase, C-terminal domain"/>
    <property type="match status" value="1"/>
</dbReference>
<keyword evidence="9" id="KW-0812">Transmembrane</keyword>
<dbReference type="CDD" id="cd16917">
    <property type="entry name" value="HATPase_UhpB-NarQ-NarX-like"/>
    <property type="match status" value="1"/>
</dbReference>
<accession>A0ABQ3XPR3</accession>
<dbReference type="InterPro" id="IPR003594">
    <property type="entry name" value="HATPase_dom"/>
</dbReference>
<evidence type="ECO:0000259" key="12">
    <source>
        <dbReference type="Pfam" id="PF23539"/>
    </source>
</evidence>
<evidence type="ECO:0000313" key="14">
    <source>
        <dbReference type="Proteomes" id="UP000612282"/>
    </source>
</evidence>
<evidence type="ECO:0000256" key="4">
    <source>
        <dbReference type="ARBA" id="ARBA00022679"/>
    </source>
</evidence>
<reference evidence="13 14" key="1">
    <citation type="submission" date="2021-01" db="EMBL/GenBank/DDBJ databases">
        <title>Whole genome shotgun sequence of Actinoplanes couchii NBRC 106145.</title>
        <authorList>
            <person name="Komaki H."/>
            <person name="Tamura T."/>
        </authorList>
    </citation>
    <scope>NUCLEOTIDE SEQUENCE [LARGE SCALE GENOMIC DNA]</scope>
    <source>
        <strain evidence="13 14">NBRC 106145</strain>
    </source>
</reference>
<dbReference type="PANTHER" id="PTHR24421:SF10">
    <property type="entry name" value="NITRATE_NITRITE SENSOR PROTEIN NARQ"/>
    <property type="match status" value="1"/>
</dbReference>
<evidence type="ECO:0000256" key="5">
    <source>
        <dbReference type="ARBA" id="ARBA00022741"/>
    </source>
</evidence>
<keyword evidence="9" id="KW-0472">Membrane</keyword>
<feature type="domain" description="DUF7134" evidence="12">
    <location>
        <begin position="5"/>
        <end position="141"/>
    </location>
</feature>
<sequence>MRGKVVDAVAAAAVLLVCGYAAQESGDPAWWQWVLVGAVAGPVALRRRWALPAAAVVTAAAGGVLISGVIPVEAAPGLCAAVALTQYSAAAGLEPSRSVPALVVGLGGAAGLGLWWPAAPLVAGPAVAVPWVTGRLARRRRQLAEQVFEARAARAVADERLRIARDMHDIVAHSLGMIAMKASVARHVAAVRPEESTSALEVIETASREALVEMRRAVGLLRAEQDPGTPPDGDQDLRALARRTEQAGVRVETTFTGTLTGGVRLVVYRTVQEALTNVVRHARATRCAVDVEAGAESVTVRVVDDGRAPTVPGAAGHGLRGMRERVTAYGGSLQAGPRAGGGFAVTAHIPYPAAGRGGRP</sequence>
<dbReference type="Pfam" id="PF23539">
    <property type="entry name" value="DUF7134"/>
    <property type="match status" value="1"/>
</dbReference>
<evidence type="ECO:0000256" key="8">
    <source>
        <dbReference type="ARBA" id="ARBA00023012"/>
    </source>
</evidence>
<comment type="caution">
    <text evidence="13">The sequence shown here is derived from an EMBL/GenBank/DDBJ whole genome shotgun (WGS) entry which is preliminary data.</text>
</comment>
<evidence type="ECO:0000256" key="1">
    <source>
        <dbReference type="ARBA" id="ARBA00000085"/>
    </source>
</evidence>
<keyword evidence="6 13" id="KW-0418">Kinase</keyword>
<evidence type="ECO:0000259" key="10">
    <source>
        <dbReference type="Pfam" id="PF02518"/>
    </source>
</evidence>
<dbReference type="GO" id="GO:0016301">
    <property type="term" value="F:kinase activity"/>
    <property type="evidence" value="ECO:0007669"/>
    <property type="project" value="UniProtKB-KW"/>
</dbReference>
<dbReference type="InterPro" id="IPR011712">
    <property type="entry name" value="Sig_transdc_His_kin_sub3_dim/P"/>
</dbReference>
<feature type="domain" description="Histidine kinase/HSP90-like ATPase" evidence="10">
    <location>
        <begin position="266"/>
        <end position="352"/>
    </location>
</feature>
<comment type="catalytic activity">
    <reaction evidence="1">
        <text>ATP + protein L-histidine = ADP + protein N-phospho-L-histidine.</text>
        <dbReference type="EC" id="2.7.13.3"/>
    </reaction>
</comment>
<dbReference type="Proteomes" id="UP000612282">
    <property type="component" value="Unassembled WGS sequence"/>
</dbReference>
<protein>
    <recommendedName>
        <fullName evidence="2">histidine kinase</fullName>
        <ecNumber evidence="2">2.7.13.3</ecNumber>
    </recommendedName>
</protein>
<dbReference type="Pfam" id="PF07730">
    <property type="entry name" value="HisKA_3"/>
    <property type="match status" value="1"/>
</dbReference>
<evidence type="ECO:0000256" key="9">
    <source>
        <dbReference type="SAM" id="Phobius"/>
    </source>
</evidence>
<dbReference type="Pfam" id="PF02518">
    <property type="entry name" value="HATPase_c"/>
    <property type="match status" value="1"/>
</dbReference>
<feature type="transmembrane region" description="Helical" evidence="9">
    <location>
        <begin position="113"/>
        <end position="132"/>
    </location>
</feature>
<keyword evidence="9" id="KW-1133">Transmembrane helix</keyword>
<keyword evidence="5" id="KW-0547">Nucleotide-binding</keyword>
<dbReference type="SUPFAM" id="SSF55874">
    <property type="entry name" value="ATPase domain of HSP90 chaperone/DNA topoisomerase II/histidine kinase"/>
    <property type="match status" value="1"/>
</dbReference>
<evidence type="ECO:0000256" key="3">
    <source>
        <dbReference type="ARBA" id="ARBA00022553"/>
    </source>
</evidence>
<dbReference type="InterPro" id="IPR055558">
    <property type="entry name" value="DUF7134"/>
</dbReference>
<organism evidence="13 14">
    <name type="scientific">Actinoplanes couchii</name>
    <dbReference type="NCBI Taxonomy" id="403638"/>
    <lineage>
        <taxon>Bacteria</taxon>
        <taxon>Bacillati</taxon>
        <taxon>Actinomycetota</taxon>
        <taxon>Actinomycetes</taxon>
        <taxon>Micromonosporales</taxon>
        <taxon>Micromonosporaceae</taxon>
        <taxon>Actinoplanes</taxon>
    </lineage>
</organism>
<evidence type="ECO:0000256" key="7">
    <source>
        <dbReference type="ARBA" id="ARBA00022840"/>
    </source>
</evidence>
<evidence type="ECO:0000313" key="13">
    <source>
        <dbReference type="EMBL" id="GID60505.1"/>
    </source>
</evidence>